<sequence length="110" mass="11165">MSGGLFAKPQSTAKQVEIQFNAGTAATTFFDAQFGSDVPALTGYALVNAGSGSATVTFRNGTATVTTLDIAPGQYQAFFVLGADNIQINATAAGTSTTGDLNVVLNNNPL</sequence>
<keyword evidence="2" id="KW-1185">Reference proteome</keyword>
<dbReference type="RefSeq" id="WP_062754190.1">
    <property type="nucleotide sequence ID" value="NZ_NDYL01000002.1"/>
</dbReference>
<reference evidence="1 2" key="1">
    <citation type="submission" date="2017-04" db="EMBL/GenBank/DDBJ databases">
        <title>The genome sequence of Parageobacillus galactosidasius DSM 18751.</title>
        <authorList>
            <person name="Ramaloko W.T."/>
            <person name="Koen N."/>
            <person name="Polliack S."/>
            <person name="Aliyu H."/>
            <person name="Lebre P."/>
            <person name="Mohr T."/>
            <person name="Oswald F."/>
            <person name="Zwick M."/>
            <person name="Neumann A."/>
            <person name="Syldatk C."/>
            <person name="Cowan D."/>
            <person name="De Maayer P."/>
        </authorList>
    </citation>
    <scope>NUCLEOTIDE SEQUENCE [LARGE SCALE GENOMIC DNA]</scope>
    <source>
        <strain evidence="1 2">DSM 18751</strain>
    </source>
</reference>
<dbReference type="GeneID" id="94900278"/>
<name>A0A226QGE5_9BACL</name>
<gene>
    <name evidence="1" type="ORF">B9L23_09960</name>
</gene>
<organism evidence="1 2">
    <name type="scientific">Parageobacillus galactosidasius</name>
    <dbReference type="NCBI Taxonomy" id="883812"/>
    <lineage>
        <taxon>Bacteria</taxon>
        <taxon>Bacillati</taxon>
        <taxon>Bacillota</taxon>
        <taxon>Bacilli</taxon>
        <taxon>Bacillales</taxon>
        <taxon>Anoxybacillaceae</taxon>
        <taxon>Parageobacillus</taxon>
    </lineage>
</organism>
<evidence type="ECO:0000313" key="2">
    <source>
        <dbReference type="Proteomes" id="UP000198394"/>
    </source>
</evidence>
<dbReference type="Proteomes" id="UP000198394">
    <property type="component" value="Unassembled WGS sequence"/>
</dbReference>
<dbReference type="EMBL" id="NDYL01000002">
    <property type="protein sequence ID" value="OXB91661.1"/>
    <property type="molecule type" value="Genomic_DNA"/>
</dbReference>
<evidence type="ECO:0000313" key="1">
    <source>
        <dbReference type="EMBL" id="OXB91661.1"/>
    </source>
</evidence>
<proteinExistence type="predicted"/>
<dbReference type="AlphaFoldDB" id="A0A226QGE5"/>
<comment type="caution">
    <text evidence="1">The sequence shown here is derived from an EMBL/GenBank/DDBJ whole genome shotgun (WGS) entry which is preliminary data.</text>
</comment>
<accession>A0A226QGE5</accession>
<protein>
    <submittedName>
        <fullName evidence="1">Uncharacterized protein</fullName>
    </submittedName>
</protein>